<keyword evidence="3" id="KW-1185">Reference proteome</keyword>
<dbReference type="AlphaFoldDB" id="A0AAD9F5S1"/>
<name>A0AAD9F5S1_DISEL</name>
<dbReference type="EMBL" id="JASDAP010000011">
    <property type="protein sequence ID" value="KAK1893913.1"/>
    <property type="molecule type" value="Genomic_DNA"/>
</dbReference>
<evidence type="ECO:0000256" key="1">
    <source>
        <dbReference type="SAM" id="MobiDB-lite"/>
    </source>
</evidence>
<sequence>SDLQRGESYACSPKRRQRYKNKNQRVENWLAGLKEILHMVSSQWDHLLRQIRRQHGWMLRALRCIQARVLYTGQSHEPSGEPSANREAACPSDGLKSGYPPVSQP</sequence>
<feature type="region of interest" description="Disordered" evidence="1">
    <location>
        <begin position="74"/>
        <end position="105"/>
    </location>
</feature>
<proteinExistence type="predicted"/>
<reference evidence="2" key="1">
    <citation type="submission" date="2023-04" db="EMBL/GenBank/DDBJ databases">
        <title>Chromosome-level genome of Chaenocephalus aceratus.</title>
        <authorList>
            <person name="Park H."/>
        </authorList>
    </citation>
    <scope>NUCLEOTIDE SEQUENCE</scope>
    <source>
        <strain evidence="2">DE</strain>
        <tissue evidence="2">Muscle</tissue>
    </source>
</reference>
<evidence type="ECO:0000313" key="2">
    <source>
        <dbReference type="EMBL" id="KAK1893913.1"/>
    </source>
</evidence>
<gene>
    <name evidence="2" type="ORF">KUDE01_019374</name>
</gene>
<comment type="caution">
    <text evidence="2">The sequence shown here is derived from an EMBL/GenBank/DDBJ whole genome shotgun (WGS) entry which is preliminary data.</text>
</comment>
<feature type="non-terminal residue" evidence="2">
    <location>
        <position position="1"/>
    </location>
</feature>
<protein>
    <submittedName>
        <fullName evidence="2">A-kinase anchor protein 6</fullName>
    </submittedName>
</protein>
<organism evidence="2 3">
    <name type="scientific">Dissostichus eleginoides</name>
    <name type="common">Patagonian toothfish</name>
    <name type="synonym">Dissostichus amissus</name>
    <dbReference type="NCBI Taxonomy" id="100907"/>
    <lineage>
        <taxon>Eukaryota</taxon>
        <taxon>Metazoa</taxon>
        <taxon>Chordata</taxon>
        <taxon>Craniata</taxon>
        <taxon>Vertebrata</taxon>
        <taxon>Euteleostomi</taxon>
        <taxon>Actinopterygii</taxon>
        <taxon>Neopterygii</taxon>
        <taxon>Teleostei</taxon>
        <taxon>Neoteleostei</taxon>
        <taxon>Acanthomorphata</taxon>
        <taxon>Eupercaria</taxon>
        <taxon>Perciformes</taxon>
        <taxon>Notothenioidei</taxon>
        <taxon>Nototheniidae</taxon>
        <taxon>Dissostichus</taxon>
    </lineage>
</organism>
<evidence type="ECO:0000313" key="3">
    <source>
        <dbReference type="Proteomes" id="UP001228049"/>
    </source>
</evidence>
<dbReference type="Proteomes" id="UP001228049">
    <property type="component" value="Unassembled WGS sequence"/>
</dbReference>
<accession>A0AAD9F5S1</accession>